<dbReference type="InterPro" id="IPR046920">
    <property type="entry name" value="ABC-3C_CTD1"/>
</dbReference>
<dbReference type="Pfam" id="PF20276">
    <property type="entry name" value="CTD1"/>
    <property type="match status" value="1"/>
</dbReference>
<feature type="domain" description="ABC-three component systems C-terminal" evidence="1">
    <location>
        <begin position="177"/>
        <end position="434"/>
    </location>
</feature>
<keyword evidence="3" id="KW-1185">Reference proteome</keyword>
<name>A0ABU5K351_9BACI</name>
<dbReference type="Proteomes" id="UP001291930">
    <property type="component" value="Unassembled WGS sequence"/>
</dbReference>
<protein>
    <submittedName>
        <fullName evidence="2">ABC-three component system protein</fullName>
    </submittedName>
</protein>
<sequence length="498" mass="58573">MLSAETILDQRFTMDASPSWNGYNHQGKIGILVVLKMINDLKLNPSTCNEYELELEWLEDFSIKKSNKYLSIHQVKTYNKSGPAEYKDAIWMLLAKISDFKEIDKAYLHSTTGISKVDNLETFKDVLFKYEPPKEKESNKDEKEKEKKTQKKYWTPKKCHDYVKDSGLYDESYAKFEIYEYNDDCFHCEMNEVENKIKDQLKIFNKGKEKVTEKQLEHTYMYLLGLVDKNIRNRHIDIQKKETDQKATINFNDVLKIIESNFEHPSKEYAIYFLRNKFNALTGEYLKDLACEEENGLIDNLETFNVRQLIAAVTKLSDEEFLQFCMKITPHHEVSKDNPDAMLNAISSFIINNDMNDGFFEILKKIQKEIDVQEFTFIKKISSSDNKEYNISYLPTTIMEKFHIRRTGILTDKILNNSDDESLNEVDVMITKEINLPALKSEKFNDDIPEPENESEDPMEDLLIDELEIKKREYHNRISRIKKIRMVDIENAKGELDE</sequence>
<reference evidence="3" key="1">
    <citation type="submission" date="2023-11" db="EMBL/GenBank/DDBJ databases">
        <title>Genome Sequence of Bacillus pseudomycoides stain BUPM19.</title>
        <authorList>
            <person name="Farhat A."/>
        </authorList>
    </citation>
    <scope>NUCLEOTIDE SEQUENCE [LARGE SCALE GENOMIC DNA]</scope>
    <source>
        <strain evidence="3">BUPM19</strain>
    </source>
</reference>
<dbReference type="RefSeq" id="WP_374219418.1">
    <property type="nucleotide sequence ID" value="NZ_JAXOVW010000113.1"/>
</dbReference>
<gene>
    <name evidence="2" type="ORF">U2I54_24600</name>
</gene>
<organism evidence="2 3">
    <name type="scientific">Bacillus bingmayongensis</name>
    <dbReference type="NCBI Taxonomy" id="1150157"/>
    <lineage>
        <taxon>Bacteria</taxon>
        <taxon>Bacillati</taxon>
        <taxon>Bacillota</taxon>
        <taxon>Bacilli</taxon>
        <taxon>Bacillales</taxon>
        <taxon>Bacillaceae</taxon>
        <taxon>Bacillus</taxon>
    </lineage>
</organism>
<comment type="caution">
    <text evidence="2">The sequence shown here is derived from an EMBL/GenBank/DDBJ whole genome shotgun (WGS) entry which is preliminary data.</text>
</comment>
<evidence type="ECO:0000313" key="2">
    <source>
        <dbReference type="EMBL" id="MDZ5610134.1"/>
    </source>
</evidence>
<accession>A0ABU5K351</accession>
<dbReference type="EMBL" id="JAXOVW010000113">
    <property type="protein sequence ID" value="MDZ5610134.1"/>
    <property type="molecule type" value="Genomic_DNA"/>
</dbReference>
<evidence type="ECO:0000313" key="3">
    <source>
        <dbReference type="Proteomes" id="UP001291930"/>
    </source>
</evidence>
<proteinExistence type="predicted"/>
<evidence type="ECO:0000259" key="1">
    <source>
        <dbReference type="Pfam" id="PF20276"/>
    </source>
</evidence>